<dbReference type="SUPFAM" id="SSF88713">
    <property type="entry name" value="Glycoside hydrolase/deacetylase"/>
    <property type="match status" value="1"/>
</dbReference>
<evidence type="ECO:0000313" key="5">
    <source>
        <dbReference type="Proteomes" id="UP000198263"/>
    </source>
</evidence>
<dbReference type="CDD" id="cd10918">
    <property type="entry name" value="CE4_NodB_like_5s_6s"/>
    <property type="match status" value="1"/>
</dbReference>
<dbReference type="Gene3D" id="3.20.20.370">
    <property type="entry name" value="Glycoside hydrolase/deacetylase"/>
    <property type="match status" value="1"/>
</dbReference>
<organism evidence="4 5">
    <name type="scientific">Caballeronia concitans</name>
    <dbReference type="NCBI Taxonomy" id="1777133"/>
    <lineage>
        <taxon>Bacteria</taxon>
        <taxon>Pseudomonadati</taxon>
        <taxon>Pseudomonadota</taxon>
        <taxon>Betaproteobacteria</taxon>
        <taxon>Burkholderiales</taxon>
        <taxon>Burkholderiaceae</taxon>
        <taxon>Caballeronia</taxon>
    </lineage>
</organism>
<dbReference type="GO" id="GO:0016810">
    <property type="term" value="F:hydrolase activity, acting on carbon-nitrogen (but not peptide) bonds"/>
    <property type="evidence" value="ECO:0007669"/>
    <property type="project" value="InterPro"/>
</dbReference>
<dbReference type="GO" id="GO:0005576">
    <property type="term" value="C:extracellular region"/>
    <property type="evidence" value="ECO:0007669"/>
    <property type="project" value="UniProtKB-SubCell"/>
</dbReference>
<dbReference type="InterPro" id="IPR051398">
    <property type="entry name" value="Polysacch_Deacetylase"/>
</dbReference>
<feature type="domain" description="NodB homology" evidence="3">
    <location>
        <begin position="70"/>
        <end position="233"/>
    </location>
</feature>
<evidence type="ECO:0000256" key="1">
    <source>
        <dbReference type="ARBA" id="ARBA00004613"/>
    </source>
</evidence>
<reference evidence="4 5" key="1">
    <citation type="submission" date="2016-01" db="EMBL/GenBank/DDBJ databases">
        <authorList>
            <person name="Peeters C."/>
        </authorList>
    </citation>
    <scope>NUCLEOTIDE SEQUENCE [LARGE SCALE GENOMIC DNA]</scope>
    <source>
        <strain evidence="4">LMG 29315</strain>
    </source>
</reference>
<proteinExistence type="predicted"/>
<sequence>MNKATLKSALAQCIVRLGVDRVTRALLWRDRTAVLVYHDPKPAVLDQHLAFLKTICDVVPLGNVTKPGNGRPRAAVTIDDGNIGNAALLPVFVKHHVRPTIFLCSRFVAASTMHWWLYPGATPQEVERLKRLPNSERLSELARYGYSQHHADQPSGLTADQIETMKPYVDFQVHTRFHPILTRCDDNECRAEIVDSKKELEELLSTPCEHFAYPNGNYTRREIQILRAAGYKTARTCNLGWNDCHTDPYQLKCMVIEDDATAVCFAAQLTGIPVFLRYVRHARNLSGRSPQF</sequence>
<evidence type="ECO:0000259" key="3">
    <source>
        <dbReference type="Pfam" id="PF01522"/>
    </source>
</evidence>
<name>A0A658QTC1_9BURK</name>
<dbReference type="RefSeq" id="WP_208863119.1">
    <property type="nucleotide sequence ID" value="NZ_FCNV02000002.1"/>
</dbReference>
<comment type="subcellular location">
    <subcellularLocation>
        <location evidence="1">Secreted</location>
    </subcellularLocation>
</comment>
<dbReference type="Pfam" id="PF01522">
    <property type="entry name" value="Polysacc_deac_1"/>
    <property type="match status" value="1"/>
</dbReference>
<keyword evidence="5" id="KW-1185">Reference proteome</keyword>
<dbReference type="PANTHER" id="PTHR34216">
    <property type="match status" value="1"/>
</dbReference>
<evidence type="ECO:0000313" key="4">
    <source>
        <dbReference type="EMBL" id="SAL19839.1"/>
    </source>
</evidence>
<evidence type="ECO:0000256" key="2">
    <source>
        <dbReference type="ARBA" id="ARBA00022729"/>
    </source>
</evidence>
<dbReference type="InterPro" id="IPR011330">
    <property type="entry name" value="Glyco_hydro/deAcase_b/a-brl"/>
</dbReference>
<protein>
    <submittedName>
        <fullName evidence="4">Polysaccharide deacetylase</fullName>
    </submittedName>
</protein>
<keyword evidence="2" id="KW-0732">Signal</keyword>
<comment type="caution">
    <text evidence="4">The sequence shown here is derived from an EMBL/GenBank/DDBJ whole genome shotgun (WGS) entry which is preliminary data.</text>
</comment>
<gene>
    <name evidence="4" type="ORF">AWB72_01260</name>
</gene>
<dbReference type="InterPro" id="IPR002509">
    <property type="entry name" value="NODB_dom"/>
</dbReference>
<dbReference type="GO" id="GO:0005975">
    <property type="term" value="P:carbohydrate metabolic process"/>
    <property type="evidence" value="ECO:0007669"/>
    <property type="project" value="InterPro"/>
</dbReference>
<dbReference type="Proteomes" id="UP000198263">
    <property type="component" value="Unassembled WGS sequence"/>
</dbReference>
<dbReference type="EMBL" id="FCNV02000002">
    <property type="protein sequence ID" value="SAL19839.1"/>
    <property type="molecule type" value="Genomic_DNA"/>
</dbReference>
<dbReference type="AlphaFoldDB" id="A0A658QTC1"/>
<dbReference type="PANTHER" id="PTHR34216:SF3">
    <property type="entry name" value="POLY-BETA-1,6-N-ACETYL-D-GLUCOSAMINE N-DEACETYLASE"/>
    <property type="match status" value="1"/>
</dbReference>
<accession>A0A658QTC1</accession>